<dbReference type="InterPro" id="IPR010255">
    <property type="entry name" value="Haem_peroxidase_sf"/>
</dbReference>
<dbReference type="Proteomes" id="UP000298179">
    <property type="component" value="Unassembled WGS sequence"/>
</dbReference>
<proteinExistence type="predicted"/>
<reference evidence="1 2" key="1">
    <citation type="submission" date="2019-03" db="EMBL/GenBank/DDBJ databases">
        <title>Jiella endophytica sp. nov., a novel endophytic bacterium isolated from root of Ficus microcarpa Linn. f.</title>
        <authorList>
            <person name="Tuo L."/>
        </authorList>
    </citation>
    <scope>NUCLEOTIDE SEQUENCE [LARGE SCALE GENOMIC DNA]</scope>
    <source>
        <strain evidence="1 2">CBS5Q-3</strain>
    </source>
</reference>
<keyword evidence="2" id="KW-1185">Reference proteome</keyword>
<evidence type="ECO:0000313" key="2">
    <source>
        <dbReference type="Proteomes" id="UP000298179"/>
    </source>
</evidence>
<dbReference type="OrthoDB" id="105077at2"/>
<dbReference type="AlphaFoldDB" id="A0A4Y8RMI3"/>
<protein>
    <recommendedName>
        <fullName evidence="3">Peroxidase</fullName>
    </recommendedName>
</protein>
<dbReference type="GO" id="GO:0006979">
    <property type="term" value="P:response to oxidative stress"/>
    <property type="evidence" value="ECO:0007669"/>
    <property type="project" value="InterPro"/>
</dbReference>
<dbReference type="GO" id="GO:0004601">
    <property type="term" value="F:peroxidase activity"/>
    <property type="evidence" value="ECO:0007669"/>
    <property type="project" value="InterPro"/>
</dbReference>
<evidence type="ECO:0000313" key="1">
    <source>
        <dbReference type="EMBL" id="TFF24798.1"/>
    </source>
</evidence>
<organism evidence="1 2">
    <name type="scientific">Jiella endophytica</name>
    <dbReference type="NCBI Taxonomy" id="2558362"/>
    <lineage>
        <taxon>Bacteria</taxon>
        <taxon>Pseudomonadati</taxon>
        <taxon>Pseudomonadota</taxon>
        <taxon>Alphaproteobacteria</taxon>
        <taxon>Hyphomicrobiales</taxon>
        <taxon>Aurantimonadaceae</taxon>
        <taxon>Jiella</taxon>
    </lineage>
</organism>
<dbReference type="EMBL" id="SOZD01000002">
    <property type="protein sequence ID" value="TFF24798.1"/>
    <property type="molecule type" value="Genomic_DNA"/>
</dbReference>
<comment type="caution">
    <text evidence="1">The sequence shown here is derived from an EMBL/GenBank/DDBJ whole genome shotgun (WGS) entry which is preliminary data.</text>
</comment>
<name>A0A4Y8RMI3_9HYPH</name>
<sequence length="530" mass="59108">MADNSESARQQKSREYIKTNSKMPLGTRMSLELIHGGFARCADHSGEMQISPEMMRNAKDIGDHFFYHLKNSPYKFNEKLNDHISKKPGGLAYSSGDQPSRHIPAAMTFVGQFIDHDLTLNAVNLTEDQSQGPIEDLASPFIDLDSVFGPRVDDTMPASGRRRETSYDETFGLFTLVPVCDSALDVQGYDVPRCQKTGIARIGDKRNDENQLVLQVHILMMRLNNAFRRKGLSPRDAKRETILHWQSFVATHYLPLVALSSEITLVRKRLSTDPDSLLHHPTMDMAKGGKRLGMPHEFAIGFRYGHSQLRSGYRLRDTGTPFPLFDTTPEGENDLRGDKPLTPERIIDWAFFAGAGTPSNLIDTKVNDVVFQLPPSTIPDEIKDRLNLVERNLTRSKNIGVCAGEDLVTAYNTQYAADATISALSPEEVTNGRDEEPFNDEDGKFRTPLWYYILREAEHDNPPGFSDEGKLGHLGSRLVAEVLLAGIYHAEPSFLRDKAWGAKIPVASGDQKSVSLTDIVSFVEGVEESA</sequence>
<evidence type="ECO:0008006" key="3">
    <source>
        <dbReference type="Google" id="ProtNLM"/>
    </source>
</evidence>
<dbReference type="GO" id="GO:0020037">
    <property type="term" value="F:heme binding"/>
    <property type="evidence" value="ECO:0007669"/>
    <property type="project" value="InterPro"/>
</dbReference>
<dbReference type="Gene3D" id="1.10.640.10">
    <property type="entry name" value="Haem peroxidase domain superfamily, animal type"/>
    <property type="match status" value="1"/>
</dbReference>
<dbReference type="RefSeq" id="WP_134760967.1">
    <property type="nucleotide sequence ID" value="NZ_SOZD01000002.1"/>
</dbReference>
<dbReference type="SUPFAM" id="SSF48113">
    <property type="entry name" value="Heme-dependent peroxidases"/>
    <property type="match status" value="1"/>
</dbReference>
<dbReference type="InterPro" id="IPR037120">
    <property type="entry name" value="Haem_peroxidase_sf_animal"/>
</dbReference>
<accession>A0A4Y8RMI3</accession>
<gene>
    <name evidence="1" type="ORF">E3C22_05215</name>
</gene>